<dbReference type="EMBL" id="JACEFO010002729">
    <property type="protein sequence ID" value="KAF8650354.1"/>
    <property type="molecule type" value="Genomic_DNA"/>
</dbReference>
<dbReference type="PROSITE" id="PS50985">
    <property type="entry name" value="GRAS"/>
    <property type="match status" value="1"/>
</dbReference>
<feature type="region of interest" description="SAW" evidence="3">
    <location>
        <begin position="552"/>
        <end position="627"/>
    </location>
</feature>
<comment type="caution">
    <text evidence="3">Lacks conserved residue(s) required for the propagation of feature annotation.</text>
</comment>
<dbReference type="Pfam" id="PF03514">
    <property type="entry name" value="GRAS"/>
    <property type="match status" value="2"/>
</dbReference>
<feature type="region of interest" description="Disordered" evidence="4">
    <location>
        <begin position="179"/>
        <end position="200"/>
    </location>
</feature>
<evidence type="ECO:0000256" key="2">
    <source>
        <dbReference type="ARBA" id="ARBA00023163"/>
    </source>
</evidence>
<name>A0A835A521_9POAL</name>
<evidence type="ECO:0000256" key="3">
    <source>
        <dbReference type="PROSITE-ProRule" id="PRU01191"/>
    </source>
</evidence>
<accession>A0A835A521</accession>
<comment type="similarity">
    <text evidence="3">Belongs to the GRAS family.</text>
</comment>
<evidence type="ECO:0000256" key="1">
    <source>
        <dbReference type="ARBA" id="ARBA00023015"/>
    </source>
</evidence>
<proteinExistence type="inferred from homology"/>
<dbReference type="OrthoDB" id="678429at2759"/>
<evidence type="ECO:0000313" key="6">
    <source>
        <dbReference type="Proteomes" id="UP000636709"/>
    </source>
</evidence>
<keyword evidence="6" id="KW-1185">Reference proteome</keyword>
<dbReference type="InterPro" id="IPR005202">
    <property type="entry name" value="TF_GRAS"/>
</dbReference>
<dbReference type="AlphaFoldDB" id="A0A835A521"/>
<protein>
    <recommendedName>
        <fullName evidence="7">Scarecrow-like protein 9</fullName>
    </recommendedName>
</protein>
<evidence type="ECO:0008006" key="7">
    <source>
        <dbReference type="Google" id="ProtNLM"/>
    </source>
</evidence>
<reference evidence="5" key="1">
    <citation type="submission" date="2020-07" db="EMBL/GenBank/DDBJ databases">
        <title>Genome sequence and genetic diversity analysis of an under-domesticated orphan crop, white fonio (Digitaria exilis).</title>
        <authorList>
            <person name="Bennetzen J.L."/>
            <person name="Chen S."/>
            <person name="Ma X."/>
            <person name="Wang X."/>
            <person name="Yssel A.E.J."/>
            <person name="Chaluvadi S.R."/>
            <person name="Johnson M."/>
            <person name="Gangashetty P."/>
            <person name="Hamidou F."/>
            <person name="Sanogo M.D."/>
            <person name="Zwaenepoel A."/>
            <person name="Wallace J."/>
            <person name="Van De Peer Y."/>
            <person name="Van Deynze A."/>
        </authorList>
    </citation>
    <scope>NUCLEOTIDE SEQUENCE</scope>
    <source>
        <tissue evidence="5">Leaves</tissue>
    </source>
</reference>
<keyword evidence="2" id="KW-0804">Transcription</keyword>
<evidence type="ECO:0000256" key="4">
    <source>
        <dbReference type="SAM" id="MobiDB-lite"/>
    </source>
</evidence>
<dbReference type="Proteomes" id="UP000636709">
    <property type="component" value="Unassembled WGS sequence"/>
</dbReference>
<sequence length="637" mass="70333">MEDDTSEDGELLRQFPADHPSLLQAQLPFAQILSDTTTATALSSQAAAAAATNGSGAGTLSLPVSPSLCPAAFENAIWPYDPEELSRVLLSRTCRPALGVVGLDGFTAGDGIRRSSDEDGAENTVITAAPAEDGSSFFSSSGQDRVNMDMLNMAFLKGMEEAKKFLPTMNDNLLPSRVEEGRGQKKCPSSWSDLEAEAGRKSKIMASEPEENGEAVDKMIIDGYDSCMDKMKDLRIARISDAEKKKITRKQSSSNEPVVVDLCTLLIHCAQAMSMEGNHNTTTELLRQIRRRASPTGDATQRLAHYFANGLETRLAGSGRHVYRSLVSKHTSVVEYLKAYHLYLTACCFETMAYKFSGNEHLQRRRPRRDVEEEEGSAHRGLRRWVRLPVAKLAGLHGDMGGRPAGGRRLTSFARDLGVPFEFRTVVAEWDTVRAHDLAIDPDEVLVVSSITGLGTTMDEFAGAGDDVDGPSPRDVILGNIREMRPDVFVLCAVNGSYGGPLFVSRFREALFHYSAVFDMIDGGGAAAAMDEGQRMVVERDLVGRCALNVIACEGLDRVERPETYRQWQTRCQRAGLRQLPLCMEIVKRLREKVKKYYHKEFVVDVDHEWVLQGWKGRILYAMSTWTADDDTASSNR</sequence>
<dbReference type="PANTHER" id="PTHR31636">
    <property type="entry name" value="OSJNBA0084A10.13 PROTEIN-RELATED"/>
    <property type="match status" value="1"/>
</dbReference>
<keyword evidence="1" id="KW-0805">Transcription regulation</keyword>
<evidence type="ECO:0000313" key="5">
    <source>
        <dbReference type="EMBL" id="KAF8650354.1"/>
    </source>
</evidence>
<gene>
    <name evidence="5" type="ORF">HU200_063963</name>
</gene>
<organism evidence="5 6">
    <name type="scientific">Digitaria exilis</name>
    <dbReference type="NCBI Taxonomy" id="1010633"/>
    <lineage>
        <taxon>Eukaryota</taxon>
        <taxon>Viridiplantae</taxon>
        <taxon>Streptophyta</taxon>
        <taxon>Embryophyta</taxon>
        <taxon>Tracheophyta</taxon>
        <taxon>Spermatophyta</taxon>
        <taxon>Magnoliopsida</taxon>
        <taxon>Liliopsida</taxon>
        <taxon>Poales</taxon>
        <taxon>Poaceae</taxon>
        <taxon>PACMAD clade</taxon>
        <taxon>Panicoideae</taxon>
        <taxon>Panicodae</taxon>
        <taxon>Paniceae</taxon>
        <taxon>Anthephorinae</taxon>
        <taxon>Digitaria</taxon>
    </lineage>
</organism>
<comment type="caution">
    <text evidence="5">The sequence shown here is derived from an EMBL/GenBank/DDBJ whole genome shotgun (WGS) entry which is preliminary data.</text>
</comment>